<evidence type="ECO:0000313" key="2">
    <source>
        <dbReference type="Proteomes" id="UP000551616"/>
    </source>
</evidence>
<dbReference type="EMBL" id="JABRWO010000003">
    <property type="protein sequence ID" value="MBA2114083.1"/>
    <property type="molecule type" value="Genomic_DNA"/>
</dbReference>
<proteinExistence type="predicted"/>
<sequence>MSNQQFQDQPINDGFDLANRRSSAIGNVVIGYTTVDGSHVTLRKWCGLLILDCRHQVVEQYRDGTFALLFRLTRGRYIVGYATGNGKLFRGELFKGTCEEAKQLAQRKSSELSSLDRIFSNLF</sequence>
<accession>A0A7V9A6A5</accession>
<organism evidence="1 2">
    <name type="scientific">Bremerella alba</name>
    <dbReference type="NCBI Taxonomy" id="980252"/>
    <lineage>
        <taxon>Bacteria</taxon>
        <taxon>Pseudomonadati</taxon>
        <taxon>Planctomycetota</taxon>
        <taxon>Planctomycetia</taxon>
        <taxon>Pirellulales</taxon>
        <taxon>Pirellulaceae</taxon>
        <taxon>Bremerella</taxon>
    </lineage>
</organism>
<name>A0A7V9A6A5_9BACT</name>
<keyword evidence="2" id="KW-1185">Reference proteome</keyword>
<dbReference type="AlphaFoldDB" id="A0A7V9A6A5"/>
<dbReference type="RefSeq" id="WP_207395570.1">
    <property type="nucleotide sequence ID" value="NZ_JABRWO010000003.1"/>
</dbReference>
<protein>
    <submittedName>
        <fullName evidence="1">Uncharacterized protein</fullName>
    </submittedName>
</protein>
<reference evidence="1 2" key="1">
    <citation type="submission" date="2020-05" db="EMBL/GenBank/DDBJ databases">
        <title>Bremerella alba sp. nov., a novel planctomycete isolated from the surface of the macroalga Fucus spiralis.</title>
        <authorList>
            <person name="Godinho O."/>
            <person name="Botelho R."/>
            <person name="Albuquerque L."/>
            <person name="Wiegand S."/>
            <person name="Da Costa M.S."/>
            <person name="Lobo-Da-Cunha A."/>
            <person name="Jogler C."/>
            <person name="Lage O.M."/>
        </authorList>
    </citation>
    <scope>NUCLEOTIDE SEQUENCE [LARGE SCALE GENOMIC DNA]</scope>
    <source>
        <strain evidence="1 2">FF15</strain>
    </source>
</reference>
<comment type="caution">
    <text evidence="1">The sequence shown here is derived from an EMBL/GenBank/DDBJ whole genome shotgun (WGS) entry which is preliminary data.</text>
</comment>
<dbReference type="Proteomes" id="UP000551616">
    <property type="component" value="Unassembled WGS sequence"/>
</dbReference>
<gene>
    <name evidence="1" type="ORF">HOV93_12390</name>
</gene>
<evidence type="ECO:0000313" key="1">
    <source>
        <dbReference type="EMBL" id="MBA2114083.1"/>
    </source>
</evidence>